<dbReference type="InterPro" id="IPR001148">
    <property type="entry name" value="CA_dom"/>
</dbReference>
<dbReference type="InterPro" id="IPR036398">
    <property type="entry name" value="CA_dom_sf"/>
</dbReference>
<dbReference type="PROSITE" id="PS51144">
    <property type="entry name" value="ALPHA_CA_2"/>
    <property type="match status" value="1"/>
</dbReference>
<evidence type="ECO:0000313" key="3">
    <source>
        <dbReference type="Proteomes" id="UP001519460"/>
    </source>
</evidence>
<comment type="caution">
    <text evidence="2">The sequence shown here is derived from an EMBL/GenBank/DDBJ whole genome shotgun (WGS) entry which is preliminary data.</text>
</comment>
<sequence>MKGLVMNTGNDITVELQGEGYNCVNISLGPLSYRYRAAQLKFHFANTDTRGSEHLIAGKSFPVEFFKGVNFKPGVCVQEIKLHGRHMPLCSVSQKNAERENNLIYHVTHRHTFK</sequence>
<dbReference type="EMBL" id="JACVVK020000049">
    <property type="protein sequence ID" value="KAK7498726.1"/>
    <property type="molecule type" value="Genomic_DNA"/>
</dbReference>
<evidence type="ECO:0000313" key="2">
    <source>
        <dbReference type="EMBL" id="KAK7498726.1"/>
    </source>
</evidence>
<feature type="domain" description="Alpha-carbonic anhydrase" evidence="1">
    <location>
        <begin position="1"/>
        <end position="114"/>
    </location>
</feature>
<gene>
    <name evidence="2" type="ORF">BaRGS_00010103</name>
</gene>
<organism evidence="2 3">
    <name type="scientific">Batillaria attramentaria</name>
    <dbReference type="NCBI Taxonomy" id="370345"/>
    <lineage>
        <taxon>Eukaryota</taxon>
        <taxon>Metazoa</taxon>
        <taxon>Spiralia</taxon>
        <taxon>Lophotrochozoa</taxon>
        <taxon>Mollusca</taxon>
        <taxon>Gastropoda</taxon>
        <taxon>Caenogastropoda</taxon>
        <taxon>Sorbeoconcha</taxon>
        <taxon>Cerithioidea</taxon>
        <taxon>Batillariidae</taxon>
        <taxon>Batillaria</taxon>
    </lineage>
</organism>
<dbReference type="Pfam" id="PF00194">
    <property type="entry name" value="Carb_anhydrase"/>
    <property type="match status" value="1"/>
</dbReference>
<name>A0ABD0LHJ6_9CAEN</name>
<dbReference type="Proteomes" id="UP001519460">
    <property type="component" value="Unassembled WGS sequence"/>
</dbReference>
<protein>
    <recommendedName>
        <fullName evidence="1">Alpha-carbonic anhydrase domain-containing protein</fullName>
    </recommendedName>
</protein>
<accession>A0ABD0LHJ6</accession>
<evidence type="ECO:0000259" key="1">
    <source>
        <dbReference type="PROSITE" id="PS51144"/>
    </source>
</evidence>
<proteinExistence type="predicted"/>
<keyword evidence="3" id="KW-1185">Reference proteome</keyword>
<dbReference type="SUPFAM" id="SSF51069">
    <property type="entry name" value="Carbonic anhydrase"/>
    <property type="match status" value="1"/>
</dbReference>
<reference evidence="2 3" key="1">
    <citation type="journal article" date="2023" name="Sci. Data">
        <title>Genome assembly of the Korean intertidal mud-creeper Batillaria attramentaria.</title>
        <authorList>
            <person name="Patra A.K."/>
            <person name="Ho P.T."/>
            <person name="Jun S."/>
            <person name="Lee S.J."/>
            <person name="Kim Y."/>
            <person name="Won Y.J."/>
        </authorList>
    </citation>
    <scope>NUCLEOTIDE SEQUENCE [LARGE SCALE GENOMIC DNA]</scope>
    <source>
        <strain evidence="2">Wonlab-2016</strain>
    </source>
</reference>
<dbReference type="AlphaFoldDB" id="A0ABD0LHJ6"/>
<dbReference type="Gene3D" id="3.10.200.10">
    <property type="entry name" value="Alpha carbonic anhydrase"/>
    <property type="match status" value="1"/>
</dbReference>